<dbReference type="EMBL" id="CP018145">
    <property type="protein sequence ID" value="ASJ55237.1"/>
    <property type="molecule type" value="Genomic_DNA"/>
</dbReference>
<dbReference type="GO" id="GO:0005886">
    <property type="term" value="C:plasma membrane"/>
    <property type="evidence" value="ECO:0007669"/>
    <property type="project" value="TreeGrafter"/>
</dbReference>
<proteinExistence type="inferred from homology"/>
<name>A0A220MJM8_9BACL</name>
<dbReference type="Proteomes" id="UP000197781">
    <property type="component" value="Chromosome"/>
</dbReference>
<dbReference type="InterPro" id="IPR051311">
    <property type="entry name" value="DedA_domain"/>
</dbReference>
<gene>
    <name evidence="4" type="ORF">BP422_17805</name>
</gene>
<reference evidence="4 5" key="1">
    <citation type="submission" date="2016-11" db="EMBL/GenBank/DDBJ databases">
        <authorList>
            <person name="Jaros S."/>
            <person name="Januszkiewicz K."/>
            <person name="Wedrychowicz H."/>
        </authorList>
    </citation>
    <scope>NUCLEOTIDE SEQUENCE [LARGE SCALE GENOMIC DNA]</scope>
    <source>
        <strain evidence="4 5">NF2</strain>
    </source>
</reference>
<feature type="transmembrane region" description="Helical" evidence="2">
    <location>
        <begin position="99"/>
        <end position="121"/>
    </location>
</feature>
<organism evidence="4 5">
    <name type="scientific">Brevibacillus formosus</name>
    <dbReference type="NCBI Taxonomy" id="54913"/>
    <lineage>
        <taxon>Bacteria</taxon>
        <taxon>Bacillati</taxon>
        <taxon>Bacillota</taxon>
        <taxon>Bacilli</taxon>
        <taxon>Bacillales</taxon>
        <taxon>Paenibacillaceae</taxon>
        <taxon>Brevibacillus</taxon>
    </lineage>
</organism>
<accession>A0A220MJM8</accession>
<dbReference type="Pfam" id="PF09335">
    <property type="entry name" value="VTT_dom"/>
    <property type="match status" value="1"/>
</dbReference>
<dbReference type="PANTHER" id="PTHR42709">
    <property type="entry name" value="ALKALINE PHOSPHATASE LIKE PROTEIN"/>
    <property type="match status" value="1"/>
</dbReference>
<dbReference type="InterPro" id="IPR032816">
    <property type="entry name" value="VTT_dom"/>
</dbReference>
<evidence type="ECO:0000256" key="2">
    <source>
        <dbReference type="SAM" id="Phobius"/>
    </source>
</evidence>
<feature type="domain" description="VTT" evidence="3">
    <location>
        <begin position="48"/>
        <end position="148"/>
    </location>
</feature>
<sequence>MFQNILDFLMEYGYLGMFIHSFADAVIFPVPAFFLQVPLSLVDPSQALWIATVGYIACLIGTPVGYFIGKVLGKSVLYKILKKEWIDSATEMFQKKGEVAIFIGSFTPIPFKVFTIMSGCLKFPLWKLIGYAAIGRAVKFYAVGFLFYFYGKMAENMVHNVSMYIFLTVVPLILVGLWVKKIVTKRRQLKMESTGVSNGINEKVMNK</sequence>
<keyword evidence="2" id="KW-0812">Transmembrane</keyword>
<feature type="transmembrane region" description="Helical" evidence="2">
    <location>
        <begin position="161"/>
        <end position="179"/>
    </location>
</feature>
<evidence type="ECO:0000313" key="5">
    <source>
        <dbReference type="Proteomes" id="UP000197781"/>
    </source>
</evidence>
<keyword evidence="2" id="KW-0472">Membrane</keyword>
<protein>
    <recommendedName>
        <fullName evidence="3">VTT domain-containing protein</fullName>
    </recommendedName>
</protein>
<feature type="transmembrane region" description="Helical" evidence="2">
    <location>
        <begin position="128"/>
        <end position="149"/>
    </location>
</feature>
<dbReference type="RefSeq" id="WP_088908919.1">
    <property type="nucleotide sequence ID" value="NZ_CP018145.1"/>
</dbReference>
<comment type="similarity">
    <text evidence="1">Belongs to the DedA family.</text>
</comment>
<feature type="transmembrane region" description="Helical" evidence="2">
    <location>
        <begin position="47"/>
        <end position="68"/>
    </location>
</feature>
<dbReference type="KEGG" id="bfm:BP422_17805"/>
<keyword evidence="2" id="KW-1133">Transmembrane helix</keyword>
<dbReference type="AlphaFoldDB" id="A0A220MJM8"/>
<feature type="transmembrane region" description="Helical" evidence="2">
    <location>
        <begin position="12"/>
        <end position="35"/>
    </location>
</feature>
<dbReference type="PANTHER" id="PTHR42709:SF11">
    <property type="entry name" value="DEDA FAMILY PROTEIN"/>
    <property type="match status" value="1"/>
</dbReference>
<evidence type="ECO:0000259" key="3">
    <source>
        <dbReference type="Pfam" id="PF09335"/>
    </source>
</evidence>
<evidence type="ECO:0000256" key="1">
    <source>
        <dbReference type="ARBA" id="ARBA00010792"/>
    </source>
</evidence>
<evidence type="ECO:0000313" key="4">
    <source>
        <dbReference type="EMBL" id="ASJ55237.1"/>
    </source>
</evidence>